<reference evidence="4" key="1">
    <citation type="journal article" date="2020" name="Stud. Mycol.">
        <title>101 Dothideomycetes genomes: a test case for predicting lifestyles and emergence of pathogens.</title>
        <authorList>
            <person name="Haridas S."/>
            <person name="Albert R."/>
            <person name="Binder M."/>
            <person name="Bloem J."/>
            <person name="Labutti K."/>
            <person name="Salamov A."/>
            <person name="Andreopoulos B."/>
            <person name="Baker S."/>
            <person name="Barry K."/>
            <person name="Bills G."/>
            <person name="Bluhm B."/>
            <person name="Cannon C."/>
            <person name="Castanera R."/>
            <person name="Culley D."/>
            <person name="Daum C."/>
            <person name="Ezra D."/>
            <person name="Gonzalez J."/>
            <person name="Henrissat B."/>
            <person name="Kuo A."/>
            <person name="Liang C."/>
            <person name="Lipzen A."/>
            <person name="Lutzoni F."/>
            <person name="Magnuson J."/>
            <person name="Mondo S."/>
            <person name="Nolan M."/>
            <person name="Ohm R."/>
            <person name="Pangilinan J."/>
            <person name="Park H.-J."/>
            <person name="Ramirez L."/>
            <person name="Alfaro M."/>
            <person name="Sun H."/>
            <person name="Tritt A."/>
            <person name="Yoshinaga Y."/>
            <person name="Zwiers L.-H."/>
            <person name="Turgeon B."/>
            <person name="Goodwin S."/>
            <person name="Spatafora J."/>
            <person name="Crous P."/>
            <person name="Grigoriev I."/>
        </authorList>
    </citation>
    <scope>NUCLEOTIDE SEQUENCE</scope>
    <source>
        <strain evidence="4">CBS 130266</strain>
    </source>
</reference>
<keyword evidence="2" id="KW-0812">Transmembrane</keyword>
<proteinExistence type="predicted"/>
<dbReference type="Pfam" id="PF00583">
    <property type="entry name" value="Acetyltransf_1"/>
    <property type="match status" value="1"/>
</dbReference>
<name>A0A9P4NN67_9PEZI</name>
<dbReference type="OrthoDB" id="5343688at2759"/>
<dbReference type="Proteomes" id="UP000800235">
    <property type="component" value="Unassembled WGS sequence"/>
</dbReference>
<evidence type="ECO:0000256" key="2">
    <source>
        <dbReference type="SAM" id="Phobius"/>
    </source>
</evidence>
<evidence type="ECO:0000256" key="1">
    <source>
        <dbReference type="SAM" id="MobiDB-lite"/>
    </source>
</evidence>
<feature type="transmembrane region" description="Helical" evidence="2">
    <location>
        <begin position="188"/>
        <end position="206"/>
    </location>
</feature>
<accession>A0A9P4NN67</accession>
<keyword evidence="2" id="KW-0472">Membrane</keyword>
<feature type="region of interest" description="Disordered" evidence="1">
    <location>
        <begin position="1"/>
        <end position="35"/>
    </location>
</feature>
<dbReference type="EMBL" id="MU007055">
    <property type="protein sequence ID" value="KAF2428352.1"/>
    <property type="molecule type" value="Genomic_DNA"/>
</dbReference>
<dbReference type="SUPFAM" id="SSF55729">
    <property type="entry name" value="Acyl-CoA N-acyltransferases (Nat)"/>
    <property type="match status" value="1"/>
</dbReference>
<feature type="compositionally biased region" description="Polar residues" evidence="1">
    <location>
        <begin position="1"/>
        <end position="24"/>
    </location>
</feature>
<sequence>MVRSAQSATSNRLEPHSSAATAHQTAWKRGHGRGGSVGEKIQIIPGFKTGSAFLTSLGANLRIADDDLLPSPTYTPVLRATPGFHHFLPHQSPLATAIMPLDDMDCDSSEHGSETPRNDPFEGVPPLSTTLATEEKDIVAALKLVADSVAQQRQTASRILIFHPLNMAIFTAVLALMVQFLYKSKSDIALLLTTGAGVTMAALVAVKWFTGDYLLFAEDINWAWLGDDQVYITKYGDEVIGSCVVGWEKGEGRGNRRKKWGRGIVRAWTVRLRYRGKAVGSALLEEAAKGVEKKGGDGLVFAEDHANSRRVLKSIYNSHFDKKEKKYRDALQAITARTGDLCKKR</sequence>
<feature type="region of interest" description="Disordered" evidence="1">
    <location>
        <begin position="105"/>
        <end position="127"/>
    </location>
</feature>
<dbReference type="InterPro" id="IPR016181">
    <property type="entry name" value="Acyl_CoA_acyltransferase"/>
</dbReference>
<dbReference type="GO" id="GO:0016747">
    <property type="term" value="F:acyltransferase activity, transferring groups other than amino-acyl groups"/>
    <property type="evidence" value="ECO:0007669"/>
    <property type="project" value="InterPro"/>
</dbReference>
<keyword evidence="2" id="KW-1133">Transmembrane helix</keyword>
<evidence type="ECO:0000313" key="5">
    <source>
        <dbReference type="Proteomes" id="UP000800235"/>
    </source>
</evidence>
<dbReference type="AlphaFoldDB" id="A0A9P4NN67"/>
<comment type="caution">
    <text evidence="4">The sequence shown here is derived from an EMBL/GenBank/DDBJ whole genome shotgun (WGS) entry which is preliminary data.</text>
</comment>
<evidence type="ECO:0000313" key="4">
    <source>
        <dbReference type="EMBL" id="KAF2428352.1"/>
    </source>
</evidence>
<dbReference type="InterPro" id="IPR000182">
    <property type="entry name" value="GNAT_dom"/>
</dbReference>
<protein>
    <recommendedName>
        <fullName evidence="3">N-acetyltransferase domain-containing protein</fullName>
    </recommendedName>
</protein>
<feature type="compositionally biased region" description="Basic and acidic residues" evidence="1">
    <location>
        <begin position="108"/>
        <end position="120"/>
    </location>
</feature>
<organism evidence="4 5">
    <name type="scientific">Tothia fuscella</name>
    <dbReference type="NCBI Taxonomy" id="1048955"/>
    <lineage>
        <taxon>Eukaryota</taxon>
        <taxon>Fungi</taxon>
        <taxon>Dikarya</taxon>
        <taxon>Ascomycota</taxon>
        <taxon>Pezizomycotina</taxon>
        <taxon>Dothideomycetes</taxon>
        <taxon>Pleosporomycetidae</taxon>
        <taxon>Venturiales</taxon>
        <taxon>Cylindrosympodiaceae</taxon>
        <taxon>Tothia</taxon>
    </lineage>
</organism>
<gene>
    <name evidence="4" type="ORF">EJ08DRAFT_699214</name>
</gene>
<feature type="domain" description="N-acetyltransferase" evidence="3">
    <location>
        <begin position="220"/>
        <end position="311"/>
    </location>
</feature>
<evidence type="ECO:0000259" key="3">
    <source>
        <dbReference type="Pfam" id="PF00583"/>
    </source>
</evidence>
<keyword evidence="5" id="KW-1185">Reference proteome</keyword>
<feature type="transmembrane region" description="Helical" evidence="2">
    <location>
        <begin position="160"/>
        <end position="182"/>
    </location>
</feature>